<proteinExistence type="predicted"/>
<dbReference type="GO" id="GO:0003676">
    <property type="term" value="F:nucleic acid binding"/>
    <property type="evidence" value="ECO:0007669"/>
    <property type="project" value="InterPro"/>
</dbReference>
<dbReference type="InterPro" id="IPR012337">
    <property type="entry name" value="RNaseH-like_sf"/>
</dbReference>
<dbReference type="GO" id="GO:0006508">
    <property type="term" value="P:proteolysis"/>
    <property type="evidence" value="ECO:0007669"/>
    <property type="project" value="UniProtKB-KW"/>
</dbReference>
<dbReference type="Gene3D" id="3.30.420.10">
    <property type="entry name" value="Ribonuclease H-like superfamily/Ribonuclease H"/>
    <property type="match status" value="1"/>
</dbReference>
<dbReference type="Proteomes" id="UP000075243">
    <property type="component" value="Chromosome 8"/>
</dbReference>
<evidence type="ECO:0000313" key="4">
    <source>
        <dbReference type="EMBL" id="KYP62109.1"/>
    </source>
</evidence>
<dbReference type="PANTHER" id="PTHR42648">
    <property type="entry name" value="TRANSPOSASE, PUTATIVE-RELATED"/>
    <property type="match status" value="1"/>
</dbReference>
<dbReference type="InterPro" id="IPR036397">
    <property type="entry name" value="RNaseH_sf"/>
</dbReference>
<reference evidence="4 5" key="1">
    <citation type="journal article" date="2012" name="Nat. Biotechnol.">
        <title>Draft genome sequence of pigeonpea (Cajanus cajan), an orphan legume crop of resource-poor farmers.</title>
        <authorList>
            <person name="Varshney R.K."/>
            <person name="Chen W."/>
            <person name="Li Y."/>
            <person name="Bharti A.K."/>
            <person name="Saxena R.K."/>
            <person name="Schlueter J.A."/>
            <person name="Donoghue M.T."/>
            <person name="Azam S."/>
            <person name="Fan G."/>
            <person name="Whaley A.M."/>
            <person name="Farmer A.D."/>
            <person name="Sheridan J."/>
            <person name="Iwata A."/>
            <person name="Tuteja R."/>
            <person name="Penmetsa R.V."/>
            <person name="Wu W."/>
            <person name="Upadhyaya H.D."/>
            <person name="Yang S.P."/>
            <person name="Shah T."/>
            <person name="Saxena K.B."/>
            <person name="Michael T."/>
            <person name="McCombie W.R."/>
            <person name="Yang B."/>
            <person name="Zhang G."/>
            <person name="Yang H."/>
            <person name="Wang J."/>
            <person name="Spillane C."/>
            <person name="Cook D.R."/>
            <person name="May G.D."/>
            <person name="Xu X."/>
            <person name="Jackson S.A."/>
        </authorList>
    </citation>
    <scope>NUCLEOTIDE SEQUENCE [LARGE SCALE GENOMIC DNA]</scope>
    <source>
        <strain evidence="5">cv. Asha</strain>
    </source>
</reference>
<accession>A0A151T4X1</accession>
<dbReference type="InterPro" id="IPR039537">
    <property type="entry name" value="Retrotran_Ty1/copia-like"/>
</dbReference>
<dbReference type="OMA" id="MTIESAC"/>
<feature type="domain" description="GAG-pre-integrase" evidence="2">
    <location>
        <begin position="153"/>
        <end position="217"/>
    </location>
</feature>
<keyword evidence="5" id="KW-1185">Reference proteome</keyword>
<dbReference type="GO" id="GO:0008233">
    <property type="term" value="F:peptidase activity"/>
    <property type="evidence" value="ECO:0007669"/>
    <property type="project" value="UniProtKB-KW"/>
</dbReference>
<keyword evidence="1" id="KW-0645">Protease</keyword>
<dbReference type="AlphaFoldDB" id="A0A151T4X1"/>
<dbReference type="EMBL" id="CM003610">
    <property type="protein sequence ID" value="KYP62109.1"/>
    <property type="molecule type" value="Genomic_DNA"/>
</dbReference>
<dbReference type="Pfam" id="PF22936">
    <property type="entry name" value="Pol_BBD"/>
    <property type="match status" value="1"/>
</dbReference>
<gene>
    <name evidence="4" type="ORF">KK1_016633</name>
</gene>
<dbReference type="PANTHER" id="PTHR42648:SF18">
    <property type="entry name" value="RETROTRANSPOSON, UNCLASSIFIED-LIKE PROTEIN"/>
    <property type="match status" value="1"/>
</dbReference>
<evidence type="ECO:0000259" key="2">
    <source>
        <dbReference type="Pfam" id="PF13976"/>
    </source>
</evidence>
<evidence type="ECO:0000313" key="5">
    <source>
        <dbReference type="Proteomes" id="UP000075243"/>
    </source>
</evidence>
<evidence type="ECO:0000256" key="1">
    <source>
        <dbReference type="ARBA" id="ARBA00022670"/>
    </source>
</evidence>
<organism evidence="4 5">
    <name type="scientific">Cajanus cajan</name>
    <name type="common">Pigeon pea</name>
    <name type="synonym">Cajanus indicus</name>
    <dbReference type="NCBI Taxonomy" id="3821"/>
    <lineage>
        <taxon>Eukaryota</taxon>
        <taxon>Viridiplantae</taxon>
        <taxon>Streptophyta</taxon>
        <taxon>Embryophyta</taxon>
        <taxon>Tracheophyta</taxon>
        <taxon>Spermatophyta</taxon>
        <taxon>Magnoliopsida</taxon>
        <taxon>eudicotyledons</taxon>
        <taxon>Gunneridae</taxon>
        <taxon>Pentapetalae</taxon>
        <taxon>rosids</taxon>
        <taxon>fabids</taxon>
        <taxon>Fabales</taxon>
        <taxon>Fabaceae</taxon>
        <taxon>Papilionoideae</taxon>
        <taxon>50 kb inversion clade</taxon>
        <taxon>NPAAA clade</taxon>
        <taxon>indigoferoid/millettioid clade</taxon>
        <taxon>Phaseoleae</taxon>
        <taxon>Cajanus</taxon>
    </lineage>
</organism>
<dbReference type="InterPro" id="IPR025724">
    <property type="entry name" value="GAG-pre-integrase_dom"/>
</dbReference>
<evidence type="ECO:0000259" key="3">
    <source>
        <dbReference type="Pfam" id="PF22936"/>
    </source>
</evidence>
<dbReference type="SUPFAM" id="SSF53098">
    <property type="entry name" value="Ribonuclease H-like"/>
    <property type="match status" value="1"/>
</dbReference>
<dbReference type="Pfam" id="PF13976">
    <property type="entry name" value="gag_pre-integrs"/>
    <property type="match status" value="1"/>
</dbReference>
<dbReference type="Gramene" id="C.cajan_16158.t">
    <property type="protein sequence ID" value="C.cajan_16158.t.cds1"/>
    <property type="gene ID" value="C.cajan_16158"/>
</dbReference>
<dbReference type="InterPro" id="IPR054722">
    <property type="entry name" value="PolX-like_BBD"/>
</dbReference>
<name>A0A151T4X1_CAJCA</name>
<protein>
    <submittedName>
        <fullName evidence="4">Retrovirus-related Pol polyprotein from transposon TNT 1-94</fullName>
    </submittedName>
</protein>
<sequence>MGHEAIICKSKDQQQKEEAKAADQEEEDQLFVATCFSSSDSSESWLIDSGCTNHMTHDKELFKELKGTETSKVRIGNGQHIAVKGKGTIAIESCLGTKLIYDVLYVPEIDQNLLSVGQLMEKGYKVYFEDKFCLIKDASGQEIFKVKMKGKSFTLNPLEEQQAAFPIKENVTEIWHKRLSHYHHQGMLLLQTEQLVKGLPDLEDHLPHCQACQFGKQHRKPFPETTWRATRKLQLIHTDLCGPQRTPSFKGSLYYIVFIDDFTRFC</sequence>
<feature type="domain" description="Retrovirus-related Pol polyprotein from transposon TNT 1-94-like beta-barrel" evidence="3">
    <location>
        <begin position="45"/>
        <end position="124"/>
    </location>
</feature>
<keyword evidence="1" id="KW-0378">Hydrolase</keyword>